<protein>
    <submittedName>
        <fullName evidence="1">Uncharacterized protein</fullName>
    </submittedName>
</protein>
<dbReference type="AlphaFoldDB" id="A0A0K2TUZ0"/>
<sequence>MLLQNIKVHTFNKSTSLLYLMTS</sequence>
<organism evidence="1">
    <name type="scientific">Lepeophtheirus salmonis</name>
    <name type="common">Salmon louse</name>
    <name type="synonym">Caligus salmonis</name>
    <dbReference type="NCBI Taxonomy" id="72036"/>
    <lineage>
        <taxon>Eukaryota</taxon>
        <taxon>Metazoa</taxon>
        <taxon>Ecdysozoa</taxon>
        <taxon>Arthropoda</taxon>
        <taxon>Crustacea</taxon>
        <taxon>Multicrustacea</taxon>
        <taxon>Hexanauplia</taxon>
        <taxon>Copepoda</taxon>
        <taxon>Siphonostomatoida</taxon>
        <taxon>Caligidae</taxon>
        <taxon>Lepeophtheirus</taxon>
    </lineage>
</organism>
<name>A0A0K2TUZ0_LEPSM</name>
<proteinExistence type="predicted"/>
<evidence type="ECO:0000313" key="1">
    <source>
        <dbReference type="EMBL" id="CDW29497.1"/>
    </source>
</evidence>
<accession>A0A0K2TUZ0</accession>
<reference evidence="1" key="1">
    <citation type="submission" date="2014-05" db="EMBL/GenBank/DDBJ databases">
        <authorList>
            <person name="Chronopoulou M."/>
        </authorList>
    </citation>
    <scope>NUCLEOTIDE SEQUENCE</scope>
    <source>
        <tissue evidence="1">Whole organism</tissue>
    </source>
</reference>
<dbReference type="EMBL" id="HACA01012136">
    <property type="protein sequence ID" value="CDW29497.1"/>
    <property type="molecule type" value="Transcribed_RNA"/>
</dbReference>